<feature type="transmembrane region" description="Helical" evidence="1">
    <location>
        <begin position="150"/>
        <end position="170"/>
    </location>
</feature>
<organism evidence="3 4">
    <name type="scientific">Mangrovibacterium marinum</name>
    <dbReference type="NCBI Taxonomy" id="1639118"/>
    <lineage>
        <taxon>Bacteria</taxon>
        <taxon>Pseudomonadati</taxon>
        <taxon>Bacteroidota</taxon>
        <taxon>Bacteroidia</taxon>
        <taxon>Marinilabiliales</taxon>
        <taxon>Prolixibacteraceae</taxon>
        <taxon>Mangrovibacterium</taxon>
    </lineage>
</organism>
<evidence type="ECO:0000256" key="1">
    <source>
        <dbReference type="SAM" id="Phobius"/>
    </source>
</evidence>
<evidence type="ECO:0000259" key="2">
    <source>
        <dbReference type="Pfam" id="PF01757"/>
    </source>
</evidence>
<keyword evidence="1" id="KW-1133">Transmembrane helix</keyword>
<name>A0A2T5C6M1_9BACT</name>
<feature type="transmembrane region" description="Helical" evidence="1">
    <location>
        <begin position="325"/>
        <end position="345"/>
    </location>
</feature>
<proteinExistence type="predicted"/>
<protein>
    <submittedName>
        <fullName evidence="3">Peptidoglycan/LPS O-acetylase OafA/YrhL</fullName>
    </submittedName>
</protein>
<feature type="transmembrane region" description="Helical" evidence="1">
    <location>
        <begin position="90"/>
        <end position="107"/>
    </location>
</feature>
<feature type="transmembrane region" description="Helical" evidence="1">
    <location>
        <begin position="14"/>
        <end position="35"/>
    </location>
</feature>
<keyword evidence="1" id="KW-0812">Transmembrane</keyword>
<keyword evidence="1" id="KW-0472">Membrane</keyword>
<feature type="transmembrane region" description="Helical" evidence="1">
    <location>
        <begin position="119"/>
        <end position="138"/>
    </location>
</feature>
<evidence type="ECO:0000313" key="3">
    <source>
        <dbReference type="EMBL" id="PTN10581.1"/>
    </source>
</evidence>
<feature type="transmembrane region" description="Helical" evidence="1">
    <location>
        <begin position="47"/>
        <end position="70"/>
    </location>
</feature>
<dbReference type="GO" id="GO:0016747">
    <property type="term" value="F:acyltransferase activity, transferring groups other than amino-acyl groups"/>
    <property type="evidence" value="ECO:0007669"/>
    <property type="project" value="InterPro"/>
</dbReference>
<feature type="transmembrane region" description="Helical" evidence="1">
    <location>
        <begin position="237"/>
        <end position="258"/>
    </location>
</feature>
<dbReference type="Proteomes" id="UP000243525">
    <property type="component" value="Unassembled WGS sequence"/>
</dbReference>
<dbReference type="OrthoDB" id="9796461at2"/>
<comment type="caution">
    <text evidence="3">The sequence shown here is derived from an EMBL/GenBank/DDBJ whole genome shotgun (WGS) entry which is preliminary data.</text>
</comment>
<accession>A0A2T5C6M1</accession>
<feature type="transmembrane region" description="Helical" evidence="1">
    <location>
        <begin position="177"/>
        <end position="195"/>
    </location>
</feature>
<dbReference type="PANTHER" id="PTHR23028:SF134">
    <property type="entry name" value="PUTATIVE (AFU_ORTHOLOGUE AFUA_4G08520)-RELATED"/>
    <property type="match status" value="1"/>
</dbReference>
<sequence>MTDSTNAFIQQHKAHFHILDGLRGIAALAVVIFHFMEWIKPDFTENFIGHGFLAVDFFFCLSGFVIGYAYDSRLPKMGVRAFFTSRLIRLHPLVIAGAVLGLLGLLVDPFANQLQGHSLSWLALLFMGSLAMIPLPIMEERYFNLFSLNAPAWSLFWEYIANIVYALVLVRLSRKTLAFLLLPAAAAIVWVSYRAGNLLGGWDGSTFADGAIRMSYSFLAGLFIFRSGWIIKNKLGFAVLALLLAAAFVSSGLGNSAVVEPLIVLFYFPLLVSLGAGSVLSGSLRKVCVFMGDISYPLYMTHYAGIWLFGHYLVSQEPSPEALPWIVALGTVAMVLFAWLVMTFYDKPVRQFLSRARMKRRAVVQAATVRSSTASPNRPKG</sequence>
<dbReference type="InterPro" id="IPR050879">
    <property type="entry name" value="Acyltransferase_3"/>
</dbReference>
<dbReference type="Pfam" id="PF01757">
    <property type="entry name" value="Acyl_transf_3"/>
    <property type="match status" value="1"/>
</dbReference>
<feature type="transmembrane region" description="Helical" evidence="1">
    <location>
        <begin position="207"/>
        <end position="225"/>
    </location>
</feature>
<reference evidence="3 4" key="1">
    <citation type="submission" date="2018-04" db="EMBL/GenBank/DDBJ databases">
        <title>Genomic Encyclopedia of Archaeal and Bacterial Type Strains, Phase II (KMG-II): from individual species to whole genera.</title>
        <authorList>
            <person name="Goeker M."/>
        </authorList>
    </citation>
    <scope>NUCLEOTIDE SEQUENCE [LARGE SCALE GENOMIC DNA]</scope>
    <source>
        <strain evidence="3 4">DSM 28823</strain>
    </source>
</reference>
<dbReference type="PANTHER" id="PTHR23028">
    <property type="entry name" value="ACETYLTRANSFERASE"/>
    <property type="match status" value="1"/>
</dbReference>
<gene>
    <name evidence="3" type="ORF">C8N47_101231</name>
</gene>
<feature type="transmembrane region" description="Helical" evidence="1">
    <location>
        <begin position="264"/>
        <end position="284"/>
    </location>
</feature>
<feature type="transmembrane region" description="Helical" evidence="1">
    <location>
        <begin position="296"/>
        <end position="313"/>
    </location>
</feature>
<dbReference type="AlphaFoldDB" id="A0A2T5C6M1"/>
<evidence type="ECO:0000313" key="4">
    <source>
        <dbReference type="Proteomes" id="UP000243525"/>
    </source>
</evidence>
<keyword evidence="4" id="KW-1185">Reference proteome</keyword>
<dbReference type="InterPro" id="IPR002656">
    <property type="entry name" value="Acyl_transf_3_dom"/>
</dbReference>
<dbReference type="RefSeq" id="WP_107820682.1">
    <property type="nucleotide sequence ID" value="NZ_OY782574.1"/>
</dbReference>
<dbReference type="EMBL" id="QAAD01000001">
    <property type="protein sequence ID" value="PTN10581.1"/>
    <property type="molecule type" value="Genomic_DNA"/>
</dbReference>
<feature type="domain" description="Acyltransferase 3" evidence="2">
    <location>
        <begin position="18"/>
        <end position="342"/>
    </location>
</feature>